<protein>
    <recommendedName>
        <fullName evidence="6">J domain-containing protein</fullName>
    </recommendedName>
</protein>
<dbReference type="PRINTS" id="PR00625">
    <property type="entry name" value="JDOMAIN"/>
</dbReference>
<dbReference type="SUPFAM" id="SSF46565">
    <property type="entry name" value="Chaperone J-domain"/>
    <property type="match status" value="1"/>
</dbReference>
<dbReference type="InterPro" id="IPR052094">
    <property type="entry name" value="Pre-mRNA-splicing_ERAD"/>
</dbReference>
<organism evidence="7 8">
    <name type="scientific">Saprolegnia diclina (strain VS20)</name>
    <dbReference type="NCBI Taxonomy" id="1156394"/>
    <lineage>
        <taxon>Eukaryota</taxon>
        <taxon>Sar</taxon>
        <taxon>Stramenopiles</taxon>
        <taxon>Oomycota</taxon>
        <taxon>Saprolegniomycetes</taxon>
        <taxon>Saprolegniales</taxon>
        <taxon>Saprolegniaceae</taxon>
        <taxon>Saprolegnia</taxon>
    </lineage>
</organism>
<evidence type="ECO:0000256" key="4">
    <source>
        <dbReference type="ARBA" id="ARBA00023186"/>
    </source>
</evidence>
<dbReference type="GO" id="GO:0005681">
    <property type="term" value="C:spliceosomal complex"/>
    <property type="evidence" value="ECO:0007669"/>
    <property type="project" value="TreeGrafter"/>
</dbReference>
<dbReference type="RefSeq" id="XP_008614603.1">
    <property type="nucleotide sequence ID" value="XM_008616381.1"/>
</dbReference>
<dbReference type="EMBL" id="JH767166">
    <property type="protein sequence ID" value="EQC31875.1"/>
    <property type="molecule type" value="Genomic_DNA"/>
</dbReference>
<sequence>MAERCKYEVLGLPPLADEDAIKKAFRKMSLKHHPDKGGDPEKFHELQLASQFLLDPANKRKYDKELSNISLAAKQRDERKNAMNEARKRAYEDLQRREDMAEKVAKKPKHAMDALREDARRRADEIAAKRARDAAERAATIGRPATTIADVKQRSIRVKWSNRVASHSDQTLVNTFRKYGEIEAVKVKTNSATLVFAEMTAALSAARAEGHNTGLWKEVTLVGHAIPMASPSASPESAATYAGTQIDMDLVASAEYDLMEASVMAYLVQLTGHANVADLLR</sequence>
<dbReference type="InterPro" id="IPR035979">
    <property type="entry name" value="RBD_domain_sf"/>
</dbReference>
<keyword evidence="8" id="KW-1185">Reference proteome</keyword>
<dbReference type="InParanoid" id="T0QE84"/>
<name>T0QE84_SAPDV</name>
<dbReference type="STRING" id="1156394.T0QE84"/>
<dbReference type="GO" id="GO:0003676">
    <property type="term" value="F:nucleic acid binding"/>
    <property type="evidence" value="ECO:0007669"/>
    <property type="project" value="InterPro"/>
</dbReference>
<proteinExistence type="predicted"/>
<keyword evidence="3" id="KW-0963">Cytoplasm</keyword>
<evidence type="ECO:0000256" key="3">
    <source>
        <dbReference type="ARBA" id="ARBA00022490"/>
    </source>
</evidence>
<keyword evidence="4" id="KW-0143">Chaperone</keyword>
<dbReference type="GO" id="GO:0000390">
    <property type="term" value="P:spliceosomal complex disassembly"/>
    <property type="evidence" value="ECO:0007669"/>
    <property type="project" value="TreeGrafter"/>
</dbReference>
<dbReference type="AlphaFoldDB" id="T0QE84"/>
<evidence type="ECO:0000256" key="1">
    <source>
        <dbReference type="ARBA" id="ARBA00004123"/>
    </source>
</evidence>
<gene>
    <name evidence="7" type="ORF">SDRG_10393</name>
</gene>
<evidence type="ECO:0000256" key="2">
    <source>
        <dbReference type="ARBA" id="ARBA00004496"/>
    </source>
</evidence>
<dbReference type="GO" id="GO:0005737">
    <property type="term" value="C:cytoplasm"/>
    <property type="evidence" value="ECO:0007669"/>
    <property type="project" value="UniProtKB-SubCell"/>
</dbReference>
<dbReference type="SUPFAM" id="SSF54928">
    <property type="entry name" value="RNA-binding domain, RBD"/>
    <property type="match status" value="1"/>
</dbReference>
<dbReference type="Gene3D" id="3.30.70.330">
    <property type="match status" value="1"/>
</dbReference>
<dbReference type="OMA" id="NPLHFQW"/>
<dbReference type="Pfam" id="PF00226">
    <property type="entry name" value="DnaJ"/>
    <property type="match status" value="1"/>
</dbReference>
<evidence type="ECO:0000313" key="8">
    <source>
        <dbReference type="Proteomes" id="UP000030762"/>
    </source>
</evidence>
<dbReference type="Gene3D" id="1.10.287.110">
    <property type="entry name" value="DnaJ domain"/>
    <property type="match status" value="1"/>
</dbReference>
<dbReference type="GeneID" id="19951120"/>
<accession>T0QE84</accession>
<keyword evidence="5" id="KW-0539">Nucleus</keyword>
<dbReference type="PROSITE" id="PS50076">
    <property type="entry name" value="DNAJ_2"/>
    <property type="match status" value="1"/>
</dbReference>
<dbReference type="OrthoDB" id="445556at2759"/>
<evidence type="ECO:0000313" key="7">
    <source>
        <dbReference type="EMBL" id="EQC31875.1"/>
    </source>
</evidence>
<dbReference type="InterPro" id="IPR001623">
    <property type="entry name" value="DnaJ_domain"/>
</dbReference>
<dbReference type="InterPro" id="IPR012677">
    <property type="entry name" value="Nucleotide-bd_a/b_plait_sf"/>
</dbReference>
<evidence type="ECO:0000256" key="5">
    <source>
        <dbReference type="ARBA" id="ARBA00023242"/>
    </source>
</evidence>
<dbReference type="PANTHER" id="PTHR44313:SF1">
    <property type="entry name" value="DNAJ HOMOLOG SUBFAMILY C MEMBER 17"/>
    <property type="match status" value="1"/>
</dbReference>
<dbReference type="Proteomes" id="UP000030762">
    <property type="component" value="Unassembled WGS sequence"/>
</dbReference>
<comment type="subcellular location">
    <subcellularLocation>
        <location evidence="2">Cytoplasm</location>
    </subcellularLocation>
    <subcellularLocation>
        <location evidence="1">Nucleus</location>
    </subcellularLocation>
</comment>
<evidence type="ECO:0000259" key="6">
    <source>
        <dbReference type="PROSITE" id="PS50076"/>
    </source>
</evidence>
<dbReference type="PANTHER" id="PTHR44313">
    <property type="entry name" value="DNAJ HOMOLOG SUBFAMILY C MEMBER 17"/>
    <property type="match status" value="1"/>
</dbReference>
<dbReference type="eggNOG" id="KOG0691">
    <property type="taxonomic scope" value="Eukaryota"/>
</dbReference>
<dbReference type="InterPro" id="IPR036869">
    <property type="entry name" value="J_dom_sf"/>
</dbReference>
<feature type="domain" description="J" evidence="6">
    <location>
        <begin position="5"/>
        <end position="66"/>
    </location>
</feature>
<dbReference type="SMART" id="SM00271">
    <property type="entry name" value="DnaJ"/>
    <property type="match status" value="1"/>
</dbReference>
<reference evidence="7 8" key="1">
    <citation type="submission" date="2012-04" db="EMBL/GenBank/DDBJ databases">
        <title>The Genome Sequence of Saprolegnia declina VS20.</title>
        <authorList>
            <consortium name="The Broad Institute Genome Sequencing Platform"/>
            <person name="Russ C."/>
            <person name="Nusbaum C."/>
            <person name="Tyler B."/>
            <person name="van West P."/>
            <person name="Dieguez-Uribeondo J."/>
            <person name="de Bruijn I."/>
            <person name="Tripathy S."/>
            <person name="Jiang R."/>
            <person name="Young S.K."/>
            <person name="Zeng Q."/>
            <person name="Gargeya S."/>
            <person name="Fitzgerald M."/>
            <person name="Haas B."/>
            <person name="Abouelleil A."/>
            <person name="Alvarado L."/>
            <person name="Arachchi H.M."/>
            <person name="Berlin A."/>
            <person name="Chapman S.B."/>
            <person name="Goldberg J."/>
            <person name="Griggs A."/>
            <person name="Gujja S."/>
            <person name="Hansen M."/>
            <person name="Howarth C."/>
            <person name="Imamovic A."/>
            <person name="Larimer J."/>
            <person name="McCowen C."/>
            <person name="Montmayeur A."/>
            <person name="Murphy C."/>
            <person name="Neiman D."/>
            <person name="Pearson M."/>
            <person name="Priest M."/>
            <person name="Roberts A."/>
            <person name="Saif S."/>
            <person name="Shea T."/>
            <person name="Sisk P."/>
            <person name="Sykes S."/>
            <person name="Wortman J."/>
            <person name="Nusbaum C."/>
            <person name="Birren B."/>
        </authorList>
    </citation>
    <scope>NUCLEOTIDE SEQUENCE [LARGE SCALE GENOMIC DNA]</scope>
    <source>
        <strain evidence="7 8">VS20</strain>
    </source>
</reference>
<dbReference type="VEuPathDB" id="FungiDB:SDRG_10393"/>
<dbReference type="CDD" id="cd06257">
    <property type="entry name" value="DnaJ"/>
    <property type="match status" value="1"/>
</dbReference>